<gene>
    <name evidence="12" type="ORF">BST86_07425</name>
</gene>
<keyword evidence="6" id="KW-0560">Oxidoreductase</keyword>
<keyword evidence="5" id="KW-0809">Transit peptide</keyword>
<evidence type="ECO:0000256" key="7">
    <source>
        <dbReference type="ARBA" id="ARBA00023027"/>
    </source>
</evidence>
<evidence type="ECO:0000256" key="4">
    <source>
        <dbReference type="ARBA" id="ARBA00022827"/>
    </source>
</evidence>
<comment type="similarity">
    <text evidence="1">Belongs to the NADH dehydrogenase family.</text>
</comment>
<evidence type="ECO:0000313" key="12">
    <source>
        <dbReference type="EMBL" id="PRP66939.1"/>
    </source>
</evidence>
<dbReference type="PANTHER" id="PTHR43706">
    <property type="entry name" value="NADH DEHYDROGENASE"/>
    <property type="match status" value="1"/>
</dbReference>
<dbReference type="PANTHER" id="PTHR43706:SF47">
    <property type="entry name" value="EXTERNAL NADH-UBIQUINONE OXIDOREDUCTASE 1, MITOCHONDRIAL-RELATED"/>
    <property type="match status" value="1"/>
</dbReference>
<keyword evidence="3" id="KW-0285">Flavoprotein</keyword>
<protein>
    <recommendedName>
        <fullName evidence="2">NADH:ubiquinone reductase (non-electrogenic)</fullName>
        <ecNumber evidence="2">1.6.5.9</ecNumber>
    </recommendedName>
</protein>
<keyword evidence="9" id="KW-1133">Transmembrane helix</keyword>
<dbReference type="Proteomes" id="UP000239532">
    <property type="component" value="Unassembled WGS sequence"/>
</dbReference>
<dbReference type="InterPro" id="IPR045024">
    <property type="entry name" value="NDH-2"/>
</dbReference>
<keyword evidence="9" id="KW-0472">Membrane</keyword>
<keyword evidence="9" id="KW-0812">Transmembrane</keyword>
<dbReference type="InterPro" id="IPR036188">
    <property type="entry name" value="FAD/NAD-bd_sf"/>
</dbReference>
<dbReference type="GO" id="GO:0050136">
    <property type="term" value="F:NADH dehydrogenase (quinone) (non-electrogenic) activity"/>
    <property type="evidence" value="ECO:0007669"/>
    <property type="project" value="UniProtKB-EC"/>
</dbReference>
<sequence>MQIPASQHPRVVIVGGGFGGVTLSRKLTEHKFQVVLIDRHNYHTFQPLLYQVATSGLEPDSIAFPLRSIVDETHDYLFRMAEVEKVNLEKNSITTSIGEIDYDHLILATGTKTNFFGNDKIEENALSMKSVPEALDIRSLMLQNLEKATITDDVNEQKKLMRIVMSGAGPTGVELSGAFAEFKNGVLKNDYPDINPDFMEIHLLDGADRVLPPFSRKASLKAYKYLKELGVEVHLEEMVTNYEDDIVTTKSGMRLETATFIWSAGVTGAHPSGFEKSMITEKGNRLKVDLFNKVEGTDNVYAVGDIAFMKTKDFPDGHPQVAQPAIQQGDNLGKNLIRMAEGKEMKPFSYFDKGSMATVGRNRAVADIGKFTLGGFLAWFAWLGVHLYFLVGVRNRIVVFLNWTYNYFNFDRAARLIIRPYNKRNPQPKSVSEIAEGEATI</sequence>
<dbReference type="InterPro" id="IPR054585">
    <property type="entry name" value="NDH2-like_C"/>
</dbReference>
<dbReference type="RefSeq" id="WP_105982722.1">
    <property type="nucleotide sequence ID" value="NZ_MQUC01000003.1"/>
</dbReference>
<dbReference type="Pfam" id="PF07992">
    <property type="entry name" value="Pyr_redox_2"/>
    <property type="match status" value="1"/>
</dbReference>
<evidence type="ECO:0000256" key="8">
    <source>
        <dbReference type="ARBA" id="ARBA00047599"/>
    </source>
</evidence>
<dbReference type="OrthoDB" id="9781621at2"/>
<evidence type="ECO:0000256" key="5">
    <source>
        <dbReference type="ARBA" id="ARBA00022946"/>
    </source>
</evidence>
<feature type="domain" description="External alternative NADH-ubiquinone oxidoreductase-like C-terminal" evidence="11">
    <location>
        <begin position="353"/>
        <end position="408"/>
    </location>
</feature>
<organism evidence="12 13">
    <name type="scientific">Nonlabens agnitus</name>
    <dbReference type="NCBI Taxonomy" id="870484"/>
    <lineage>
        <taxon>Bacteria</taxon>
        <taxon>Pseudomonadati</taxon>
        <taxon>Bacteroidota</taxon>
        <taxon>Flavobacteriia</taxon>
        <taxon>Flavobacteriales</taxon>
        <taxon>Flavobacteriaceae</taxon>
        <taxon>Nonlabens</taxon>
    </lineage>
</organism>
<comment type="catalytic activity">
    <reaction evidence="8">
        <text>a quinone + NADH + H(+) = a quinol + NAD(+)</text>
        <dbReference type="Rhea" id="RHEA:46160"/>
        <dbReference type="ChEBI" id="CHEBI:15378"/>
        <dbReference type="ChEBI" id="CHEBI:24646"/>
        <dbReference type="ChEBI" id="CHEBI:57540"/>
        <dbReference type="ChEBI" id="CHEBI:57945"/>
        <dbReference type="ChEBI" id="CHEBI:132124"/>
        <dbReference type="EC" id="1.6.5.9"/>
    </reaction>
</comment>
<evidence type="ECO:0000259" key="10">
    <source>
        <dbReference type="Pfam" id="PF07992"/>
    </source>
</evidence>
<keyword evidence="4" id="KW-0274">FAD</keyword>
<proteinExistence type="inferred from homology"/>
<dbReference type="InterPro" id="IPR023753">
    <property type="entry name" value="FAD/NAD-binding_dom"/>
</dbReference>
<dbReference type="AlphaFoldDB" id="A0A2S9WTZ9"/>
<feature type="domain" description="FAD/NAD(P)-binding" evidence="10">
    <location>
        <begin position="10"/>
        <end position="329"/>
    </location>
</feature>
<name>A0A2S9WTZ9_9FLAO</name>
<dbReference type="SUPFAM" id="SSF51905">
    <property type="entry name" value="FAD/NAD(P)-binding domain"/>
    <property type="match status" value="1"/>
</dbReference>
<dbReference type="Pfam" id="PF22366">
    <property type="entry name" value="NDH2_C"/>
    <property type="match status" value="1"/>
</dbReference>
<keyword evidence="13" id="KW-1185">Reference proteome</keyword>
<evidence type="ECO:0000256" key="1">
    <source>
        <dbReference type="ARBA" id="ARBA00005272"/>
    </source>
</evidence>
<evidence type="ECO:0000256" key="3">
    <source>
        <dbReference type="ARBA" id="ARBA00022630"/>
    </source>
</evidence>
<evidence type="ECO:0000256" key="9">
    <source>
        <dbReference type="SAM" id="Phobius"/>
    </source>
</evidence>
<evidence type="ECO:0000256" key="2">
    <source>
        <dbReference type="ARBA" id="ARBA00012637"/>
    </source>
</evidence>
<accession>A0A2S9WTZ9</accession>
<evidence type="ECO:0000259" key="11">
    <source>
        <dbReference type="Pfam" id="PF22366"/>
    </source>
</evidence>
<evidence type="ECO:0000313" key="13">
    <source>
        <dbReference type="Proteomes" id="UP000239532"/>
    </source>
</evidence>
<dbReference type="PRINTS" id="PR00368">
    <property type="entry name" value="FADPNR"/>
</dbReference>
<evidence type="ECO:0000256" key="6">
    <source>
        <dbReference type="ARBA" id="ARBA00023002"/>
    </source>
</evidence>
<dbReference type="Gene3D" id="3.50.50.100">
    <property type="match status" value="1"/>
</dbReference>
<reference evidence="12 13" key="1">
    <citation type="submission" date="2016-11" db="EMBL/GenBank/DDBJ databases">
        <title>Trade-off between light-utilization and light-protection in marine flavobacteria.</title>
        <authorList>
            <person name="Kumagai Y."/>
        </authorList>
    </citation>
    <scope>NUCLEOTIDE SEQUENCE [LARGE SCALE GENOMIC DNA]</scope>
    <source>
        <strain evidence="12 13">JCM 17109</strain>
    </source>
</reference>
<dbReference type="EC" id="1.6.5.9" evidence="2"/>
<comment type="caution">
    <text evidence="12">The sequence shown here is derived from an EMBL/GenBank/DDBJ whole genome shotgun (WGS) entry which is preliminary data.</text>
</comment>
<dbReference type="PRINTS" id="PR00411">
    <property type="entry name" value="PNDRDTASEI"/>
</dbReference>
<keyword evidence="7" id="KW-0520">NAD</keyword>
<dbReference type="EMBL" id="MQUC01000003">
    <property type="protein sequence ID" value="PRP66939.1"/>
    <property type="molecule type" value="Genomic_DNA"/>
</dbReference>
<feature type="transmembrane region" description="Helical" evidence="9">
    <location>
        <begin position="371"/>
        <end position="391"/>
    </location>
</feature>